<dbReference type="SUPFAM" id="SSF51126">
    <property type="entry name" value="Pectin lyase-like"/>
    <property type="match status" value="1"/>
</dbReference>
<dbReference type="AlphaFoldDB" id="A0A1E5LEF7"/>
<proteinExistence type="predicted"/>
<dbReference type="Proteomes" id="UP000095209">
    <property type="component" value="Unassembled WGS sequence"/>
</dbReference>
<feature type="domain" description="Right handed beta helix" evidence="1">
    <location>
        <begin position="68"/>
        <end position="212"/>
    </location>
</feature>
<comment type="caution">
    <text evidence="2">The sequence shown here is derived from an EMBL/GenBank/DDBJ whole genome shotgun (WGS) entry which is preliminary data.</text>
</comment>
<gene>
    <name evidence="2" type="ORF">BFG57_15830</name>
</gene>
<accession>A0A1E5LEF7</accession>
<organism evidence="2 3">
    <name type="scientific">Bacillus solimangrovi</name>
    <dbReference type="NCBI Taxonomy" id="1305675"/>
    <lineage>
        <taxon>Bacteria</taxon>
        <taxon>Bacillati</taxon>
        <taxon>Bacillota</taxon>
        <taxon>Bacilli</taxon>
        <taxon>Bacillales</taxon>
        <taxon>Bacillaceae</taxon>
        <taxon>Bacillus</taxon>
    </lineage>
</organism>
<dbReference type="EMBL" id="MJEH01000028">
    <property type="protein sequence ID" value="OEH92450.1"/>
    <property type="molecule type" value="Genomic_DNA"/>
</dbReference>
<dbReference type="STRING" id="1305675.BFG57_15830"/>
<evidence type="ECO:0000259" key="1">
    <source>
        <dbReference type="Pfam" id="PF13229"/>
    </source>
</evidence>
<name>A0A1E5LEF7_9BACI</name>
<dbReference type="Pfam" id="PF13229">
    <property type="entry name" value="Beta_helix"/>
    <property type="match status" value="1"/>
</dbReference>
<dbReference type="InterPro" id="IPR011050">
    <property type="entry name" value="Pectin_lyase_fold/virulence"/>
</dbReference>
<reference evidence="2 3" key="1">
    <citation type="submission" date="2016-08" db="EMBL/GenBank/DDBJ databases">
        <title>Genome of Bacillus solimangrovi GH2-4.</title>
        <authorList>
            <person name="Lim S."/>
            <person name="Kim B.-C."/>
        </authorList>
    </citation>
    <scope>NUCLEOTIDE SEQUENCE [LARGE SCALE GENOMIC DNA]</scope>
    <source>
        <strain evidence="2 3">GH2-4</strain>
    </source>
</reference>
<evidence type="ECO:0000313" key="2">
    <source>
        <dbReference type="EMBL" id="OEH92450.1"/>
    </source>
</evidence>
<sequence length="301" mass="31788">MAIIVVPTDFPTVQAAIDDGNTNAGDTIKILSGTFDGFEVTKERLKIFGCGIEKTIITGQPADPGGNGVVVLADQTILQGFTAQGLFEEGVVVESNHNVLTDIESNFNIGGFQIKGSHNLIHNCSASFNEGVAVEINGLHNCTIKCNSSDNKEVGFNFVENFNIAVNIRANRNGNNGIEIDDEFLILVKSTALKNAEAGIAILGSNNNIIGNFACNNMGSGIGIDGDFINNVIDTNIVRNNGTSGTGSGILVGDDAMDNAIRFNKLKLNTPFDLEVLGDPANNTFDGNKCTNSEPFGLCDP</sequence>
<protein>
    <recommendedName>
        <fullName evidence="1">Right handed beta helix domain-containing protein</fullName>
    </recommendedName>
</protein>
<dbReference type="RefSeq" id="WP_069717527.1">
    <property type="nucleotide sequence ID" value="NZ_MJEH01000028.1"/>
</dbReference>
<keyword evidence="3" id="KW-1185">Reference proteome</keyword>
<dbReference type="InterPro" id="IPR039448">
    <property type="entry name" value="Beta_helix"/>
</dbReference>
<dbReference type="InterPro" id="IPR012334">
    <property type="entry name" value="Pectin_lyas_fold"/>
</dbReference>
<dbReference type="Gene3D" id="2.160.20.10">
    <property type="entry name" value="Single-stranded right-handed beta-helix, Pectin lyase-like"/>
    <property type="match status" value="1"/>
</dbReference>
<evidence type="ECO:0000313" key="3">
    <source>
        <dbReference type="Proteomes" id="UP000095209"/>
    </source>
</evidence>